<dbReference type="Proteomes" id="UP000186108">
    <property type="component" value="Chromosome"/>
</dbReference>
<evidence type="ECO:0000256" key="2">
    <source>
        <dbReference type="ARBA" id="ARBA00023002"/>
    </source>
</evidence>
<reference evidence="4 9" key="3">
    <citation type="submission" date="2014-07" db="EMBL/GenBank/DDBJ databases">
        <title>Genome Sequence of Rhodococcus opacus Strain R7, a Biodegrader of Mono- and Polycyclic Aromatic Hydrocarbons.</title>
        <authorList>
            <person name="Di Gennaro P."/>
            <person name="Zampolli J."/>
            <person name="Presti I."/>
            <person name="Cappelletti M."/>
            <person name="D'Ursi P."/>
            <person name="Orro A."/>
            <person name="Mezzelani A."/>
            <person name="Milanesi L."/>
        </authorList>
    </citation>
    <scope>NUCLEOTIDE SEQUENCE [LARGE SCALE GENOMIC DNA]</scope>
    <source>
        <strain evidence="4 9">R7</strain>
    </source>
</reference>
<sequence length="186" mass="19948">MEQRELRNIFGQFASGVTVITCANSEGLPHGATVTAFTAVSIEPRLCQITLTRKSKACNYLSKAPFAVNILAADQVDTAMHFAGRPQNPEPVWADGPTAPIICGAAATLSCRPWAEYDGGDHIIFIGEIVAAESSGKDPLLFYRSTFHDLGSPSASAAWNGSMDDPNNGWFDSTTSFTPFHLQPVN</sequence>
<dbReference type="GO" id="GO:0042602">
    <property type="term" value="F:riboflavin reductase (NADPH) activity"/>
    <property type="evidence" value="ECO:0007669"/>
    <property type="project" value="TreeGrafter"/>
</dbReference>
<organism evidence="6">
    <name type="scientific">Rhodococcus opacus</name>
    <name type="common">Nocardia opaca</name>
    <dbReference type="NCBI Taxonomy" id="37919"/>
    <lineage>
        <taxon>Bacteria</taxon>
        <taxon>Bacillati</taxon>
        <taxon>Actinomycetota</taxon>
        <taxon>Actinomycetes</taxon>
        <taxon>Mycobacteriales</taxon>
        <taxon>Nocardiaceae</taxon>
        <taxon>Rhodococcus</taxon>
    </lineage>
</organism>
<keyword evidence="11" id="KW-1185">Reference proteome</keyword>
<evidence type="ECO:0000256" key="1">
    <source>
        <dbReference type="ARBA" id="ARBA00008898"/>
    </source>
</evidence>
<dbReference type="GO" id="GO:0010181">
    <property type="term" value="F:FMN binding"/>
    <property type="evidence" value="ECO:0007669"/>
    <property type="project" value="InterPro"/>
</dbReference>
<dbReference type="AlphaFoldDB" id="A0A069B2U6"/>
<reference evidence="5 10" key="4">
    <citation type="submission" date="2014-07" db="EMBL/GenBank/DDBJ databases">
        <authorList>
            <person name="Zhang J.E."/>
            <person name="Yang H."/>
            <person name="Guo J."/>
            <person name="Deng Z."/>
            <person name="Luo H."/>
            <person name="Luo M."/>
            <person name="Zhao B."/>
        </authorList>
    </citation>
    <scope>NUCLEOTIDE SEQUENCE [LARGE SCALE GENOMIC DNA]</scope>
    <source>
        <strain evidence="5 10">1CP</strain>
    </source>
</reference>
<dbReference type="eggNOG" id="COG1853">
    <property type="taxonomic scope" value="Bacteria"/>
</dbReference>
<evidence type="ECO:0000259" key="3">
    <source>
        <dbReference type="SMART" id="SM00903"/>
    </source>
</evidence>
<gene>
    <name evidence="6" type="primary">pheA2(2)</name>
    <name evidence="4" type="ORF">EP51_30955</name>
    <name evidence="7" type="ORF">O4328_13870</name>
    <name evidence="8" type="ORF">Q5707_31320</name>
    <name evidence="5" type="ORF">R1CP_29650</name>
</gene>
<evidence type="ECO:0000313" key="11">
    <source>
        <dbReference type="Proteomes" id="UP001066327"/>
    </source>
</evidence>
<dbReference type="PANTHER" id="PTHR30466:SF1">
    <property type="entry name" value="FMN REDUCTASE (NADH) RUTF"/>
    <property type="match status" value="1"/>
</dbReference>
<dbReference type="Pfam" id="PF01613">
    <property type="entry name" value="Flavin_Reduct"/>
    <property type="match status" value="1"/>
</dbReference>
<keyword evidence="2 8" id="KW-0560">Oxidoreductase</keyword>
<dbReference type="SMART" id="SM00903">
    <property type="entry name" value="Flavin_Reduct"/>
    <property type="match status" value="1"/>
</dbReference>
<evidence type="ECO:0000313" key="6">
    <source>
        <dbReference type="EMBL" id="CDU26670.1"/>
    </source>
</evidence>
<dbReference type="SUPFAM" id="SSF50475">
    <property type="entry name" value="FMN-binding split barrel"/>
    <property type="match status" value="1"/>
</dbReference>
<dbReference type="RefSeq" id="WP_037231006.1">
    <property type="nucleotide sequence ID" value="NZ_CAJUXZ010000001.1"/>
</dbReference>
<evidence type="ECO:0000313" key="4">
    <source>
        <dbReference type="EMBL" id="AII08807.1"/>
    </source>
</evidence>
<dbReference type="PANTHER" id="PTHR30466">
    <property type="entry name" value="FLAVIN REDUCTASE"/>
    <property type="match status" value="1"/>
</dbReference>
<dbReference type="InterPro" id="IPR002563">
    <property type="entry name" value="Flavin_Rdtase-like_dom"/>
</dbReference>
<comment type="similarity">
    <text evidence="1">Belongs to the non-flavoprotein flavin reductase family.</text>
</comment>
<dbReference type="Proteomes" id="UP001231166">
    <property type="component" value="Chromosome"/>
</dbReference>
<evidence type="ECO:0000313" key="5">
    <source>
        <dbReference type="EMBL" id="ANS30558.1"/>
    </source>
</evidence>
<reference evidence="8" key="6">
    <citation type="submission" date="2023-07" db="EMBL/GenBank/DDBJ databases">
        <title>Genomic analysis of Rhodococcus opacus VOC-14 with glycol ethers degradation activity.</title>
        <authorList>
            <person name="Narkevich D.A."/>
            <person name="Hlushen A.M."/>
            <person name="Akhremchuk A.E."/>
            <person name="Sikolenko M.A."/>
            <person name="Valentovich L.N."/>
        </authorList>
    </citation>
    <scope>NUCLEOTIDE SEQUENCE</scope>
    <source>
        <strain evidence="8">VOC-14</strain>
    </source>
</reference>
<protein>
    <submittedName>
        <fullName evidence="4 7">Flavin reductase</fullName>
        <ecNumber evidence="8">1.-.-.-</ecNumber>
    </submittedName>
    <submittedName>
        <fullName evidence="6">Phenol hydroxylase, PheA2(2)</fullName>
    </submittedName>
    <submittedName>
        <fullName evidence="5">Phenol hydroxylase, reductase component</fullName>
    </submittedName>
</protein>
<dbReference type="EMBL" id="X99622">
    <property type="protein sequence ID" value="CDU26670.1"/>
    <property type="molecule type" value="Genomic_DNA"/>
</dbReference>
<evidence type="ECO:0000313" key="8">
    <source>
        <dbReference type="EMBL" id="WLF46336.1"/>
    </source>
</evidence>
<dbReference type="EMBL" id="CP009111">
    <property type="protein sequence ID" value="ANS30558.1"/>
    <property type="molecule type" value="Genomic_DNA"/>
</dbReference>
<name>A0A069B2U6_RHOOP</name>
<dbReference type="EMBL" id="JAPWIS010000006">
    <property type="protein sequence ID" value="MCZ4584766.1"/>
    <property type="molecule type" value="Genomic_DNA"/>
</dbReference>
<evidence type="ECO:0000313" key="9">
    <source>
        <dbReference type="Proteomes" id="UP000028488"/>
    </source>
</evidence>
<reference evidence="6" key="2">
    <citation type="submission" date="1997-09" db="EMBL/GenBank/DDBJ databases">
        <title>Identification and expression analysis of three two-component (chloro)phenol hydroxylases in Rhodococcus opacus 1CP.</title>
        <authorList>
            <person name="Groening J.A.D."/>
            <person name="Eulberg D."/>
            <person name="Benndorf D."/>
            <person name="Kaschabek S.R."/>
            <person name="Archer J.A.C."/>
            <person name="Schloemann M."/>
        </authorList>
    </citation>
    <scope>NUCLEOTIDE SEQUENCE</scope>
    <source>
        <strain evidence="6">1CP</strain>
    </source>
</reference>
<dbReference type="EMBL" id="CP008947">
    <property type="protein sequence ID" value="AII08807.1"/>
    <property type="molecule type" value="Genomic_DNA"/>
</dbReference>
<accession>A0A069B2U6</accession>
<reference evidence="6" key="1">
    <citation type="journal article" date="1997" name="J. Bacteriol.">
        <title>Characterization of catechol catabolic genes from Rhodococcus erythropolis 1CP.</title>
        <authorList>
            <person name="Eulberg D."/>
            <person name="Golovleva L.A."/>
            <person name="Schloemann M."/>
        </authorList>
    </citation>
    <scope>NUCLEOTIDE SEQUENCE</scope>
    <source>
        <strain evidence="6">1CP</strain>
    </source>
</reference>
<dbReference type="EMBL" id="CP130953">
    <property type="protein sequence ID" value="WLF46336.1"/>
    <property type="molecule type" value="Genomic_DNA"/>
</dbReference>
<dbReference type="Proteomes" id="UP001066327">
    <property type="component" value="Unassembled WGS sequence"/>
</dbReference>
<feature type="domain" description="Flavin reductase like" evidence="3">
    <location>
        <begin position="10"/>
        <end position="149"/>
    </location>
</feature>
<evidence type="ECO:0000313" key="7">
    <source>
        <dbReference type="EMBL" id="MCZ4584766.1"/>
    </source>
</evidence>
<evidence type="ECO:0000313" key="10">
    <source>
        <dbReference type="Proteomes" id="UP000186108"/>
    </source>
</evidence>
<dbReference type="Proteomes" id="UP000028488">
    <property type="component" value="Chromosome"/>
</dbReference>
<dbReference type="InterPro" id="IPR012349">
    <property type="entry name" value="Split_barrel_FMN-bd"/>
</dbReference>
<dbReference type="Gene3D" id="2.30.110.10">
    <property type="entry name" value="Electron Transport, Fmn-binding Protein, Chain A"/>
    <property type="match status" value="1"/>
</dbReference>
<proteinExistence type="inferred from homology"/>
<reference evidence="7" key="5">
    <citation type="submission" date="2022-12" db="EMBL/GenBank/DDBJ databases">
        <authorList>
            <person name="Krivoruchko A.V."/>
            <person name="Elkin A."/>
        </authorList>
    </citation>
    <scope>NUCLEOTIDE SEQUENCE</scope>
    <source>
        <strain evidence="7">IEGM 249</strain>
    </source>
</reference>
<dbReference type="EC" id="1.-.-.-" evidence="8"/>
<dbReference type="PATRIC" id="fig|37919.13.peg.6197"/>
<dbReference type="InterPro" id="IPR050268">
    <property type="entry name" value="NADH-dep_flavin_reductase"/>
</dbReference>